<name>A0A3S5ASN2_9PLAT</name>
<gene>
    <name evidence="1" type="ORF">PXEA_LOCUS24529</name>
</gene>
<evidence type="ECO:0000313" key="2">
    <source>
        <dbReference type="Proteomes" id="UP000784294"/>
    </source>
</evidence>
<proteinExistence type="predicted"/>
<comment type="caution">
    <text evidence="1">The sequence shown here is derived from an EMBL/GenBank/DDBJ whole genome shotgun (WGS) entry which is preliminary data.</text>
</comment>
<dbReference type="EMBL" id="CAAALY010118533">
    <property type="protein sequence ID" value="VEL31089.1"/>
    <property type="molecule type" value="Genomic_DNA"/>
</dbReference>
<dbReference type="Proteomes" id="UP000784294">
    <property type="component" value="Unassembled WGS sequence"/>
</dbReference>
<accession>A0A3S5ASN2</accession>
<sequence>MLFGLLHVTGCCKSTKKDGIFLLTTLHFTTPPTTLNLRVWLEFVIILQTGSLGNLFLCQCPLGRCQAGARNVIICQFVN</sequence>
<organism evidence="1 2">
    <name type="scientific">Protopolystoma xenopodis</name>
    <dbReference type="NCBI Taxonomy" id="117903"/>
    <lineage>
        <taxon>Eukaryota</taxon>
        <taxon>Metazoa</taxon>
        <taxon>Spiralia</taxon>
        <taxon>Lophotrochozoa</taxon>
        <taxon>Platyhelminthes</taxon>
        <taxon>Monogenea</taxon>
        <taxon>Polyopisthocotylea</taxon>
        <taxon>Polystomatidea</taxon>
        <taxon>Polystomatidae</taxon>
        <taxon>Protopolystoma</taxon>
    </lineage>
</organism>
<dbReference type="AlphaFoldDB" id="A0A3S5ASN2"/>
<reference evidence="1" key="1">
    <citation type="submission" date="2018-11" db="EMBL/GenBank/DDBJ databases">
        <authorList>
            <consortium name="Pathogen Informatics"/>
        </authorList>
    </citation>
    <scope>NUCLEOTIDE SEQUENCE</scope>
</reference>
<protein>
    <submittedName>
        <fullName evidence="1">Uncharacterized protein</fullName>
    </submittedName>
</protein>
<evidence type="ECO:0000313" key="1">
    <source>
        <dbReference type="EMBL" id="VEL31089.1"/>
    </source>
</evidence>
<keyword evidence="2" id="KW-1185">Reference proteome</keyword>